<sequence length="237" mass="26623">MDTPEPVLFQCAELFGATGVDRGLPEVVKGKWGGMGSRSFQGEGFQESGYGYDAWKHFESCRFFFLGGKMKKLALIIITSLLSFETTLAANNYDECILENMRGVTSDVAAKAIMRSCRNKFDSKWETHTTVTYSSPRTENNDNHAYQPQYCDHASSDGKYCADEVTITGSLSDDVDYEYRFKEYSDCPISIASGPQGWMEVISCSLSSDRRQFKARVMGWTNPQVFKATLTVERKAK</sequence>
<accession>A0A450S006</accession>
<organism evidence="1">
    <name type="scientific">Candidatus Kentrum sp. FM</name>
    <dbReference type="NCBI Taxonomy" id="2126340"/>
    <lineage>
        <taxon>Bacteria</taxon>
        <taxon>Pseudomonadati</taxon>
        <taxon>Pseudomonadota</taxon>
        <taxon>Gammaproteobacteria</taxon>
        <taxon>Candidatus Kentrum</taxon>
    </lineage>
</organism>
<name>A0A450S006_9GAMM</name>
<dbReference type="EMBL" id="CAADFL010000182">
    <property type="protein sequence ID" value="VFK11441.1"/>
    <property type="molecule type" value="Genomic_DNA"/>
</dbReference>
<proteinExistence type="predicted"/>
<gene>
    <name evidence="2" type="ORF">BECKFM1743A_GA0114220_102808</name>
    <name evidence="3" type="ORF">BECKFM1743B_GA0114221_101828</name>
    <name evidence="1" type="ORF">BECKFM1743C_GA0114222_100178</name>
</gene>
<reference evidence="1" key="1">
    <citation type="submission" date="2019-02" db="EMBL/GenBank/DDBJ databases">
        <authorList>
            <person name="Gruber-Vodicka R. H."/>
            <person name="Seah K. B. B."/>
        </authorList>
    </citation>
    <scope>NUCLEOTIDE SEQUENCE</scope>
    <source>
        <strain evidence="2">BECK_BZ163</strain>
        <strain evidence="3">BECK_BZ164</strain>
        <strain evidence="1">BECK_BZ165</strain>
    </source>
</reference>
<dbReference type="EMBL" id="CAADFA010000017">
    <property type="protein sequence ID" value="VFJ44874.1"/>
    <property type="molecule type" value="Genomic_DNA"/>
</dbReference>
<evidence type="ECO:0000313" key="3">
    <source>
        <dbReference type="EMBL" id="VFK11441.1"/>
    </source>
</evidence>
<evidence type="ECO:0000313" key="2">
    <source>
        <dbReference type="EMBL" id="VFJ61227.1"/>
    </source>
</evidence>
<protein>
    <submittedName>
        <fullName evidence="1">Uncharacterized protein</fullName>
    </submittedName>
</protein>
<evidence type="ECO:0000313" key="1">
    <source>
        <dbReference type="EMBL" id="VFJ44874.1"/>
    </source>
</evidence>
<dbReference type="AlphaFoldDB" id="A0A450S006"/>
<dbReference type="EMBL" id="CAADEZ010000280">
    <property type="protein sequence ID" value="VFJ61227.1"/>
    <property type="molecule type" value="Genomic_DNA"/>
</dbReference>